<dbReference type="InParanoid" id="A0A409XVF2"/>
<feature type="region of interest" description="Disordered" evidence="1">
    <location>
        <begin position="83"/>
        <end position="104"/>
    </location>
</feature>
<dbReference type="EMBL" id="NHYD01000258">
    <property type="protein sequence ID" value="PPQ94755.1"/>
    <property type="molecule type" value="Genomic_DNA"/>
</dbReference>
<comment type="caution">
    <text evidence="3">The sequence shown here is derived from an EMBL/GenBank/DDBJ whole genome shotgun (WGS) entry which is preliminary data.</text>
</comment>
<dbReference type="AlphaFoldDB" id="A0A409XVF2"/>
<dbReference type="OrthoDB" id="2499604at2759"/>
<feature type="compositionally biased region" description="Polar residues" evidence="1">
    <location>
        <begin position="125"/>
        <end position="146"/>
    </location>
</feature>
<feature type="region of interest" description="Disordered" evidence="1">
    <location>
        <begin position="125"/>
        <end position="197"/>
    </location>
</feature>
<protein>
    <submittedName>
        <fullName evidence="3">Uncharacterized protein</fullName>
    </submittedName>
</protein>
<feature type="compositionally biased region" description="Polar residues" evidence="1">
    <location>
        <begin position="166"/>
        <end position="176"/>
    </location>
</feature>
<evidence type="ECO:0000313" key="4">
    <source>
        <dbReference type="Proteomes" id="UP000283269"/>
    </source>
</evidence>
<gene>
    <name evidence="3" type="ORF">CVT25_007686</name>
</gene>
<feature type="compositionally biased region" description="Basic and acidic residues" evidence="1">
    <location>
        <begin position="94"/>
        <end position="104"/>
    </location>
</feature>
<feature type="compositionally biased region" description="Low complexity" evidence="1">
    <location>
        <begin position="150"/>
        <end position="165"/>
    </location>
</feature>
<evidence type="ECO:0000313" key="3">
    <source>
        <dbReference type="EMBL" id="PPQ94755.1"/>
    </source>
</evidence>
<feature type="chain" id="PRO_5019471471" evidence="2">
    <location>
        <begin position="24"/>
        <end position="197"/>
    </location>
</feature>
<accession>A0A409XVF2</accession>
<name>A0A409XVF2_PSICY</name>
<sequence>MAAAMCMNSNTLAIALMPSYVVSVPNLAWGSDDNKNCADVTYSYGVSLFSQAYTILLPPVLSSATPPFTPILGLDTDCNTEDKGTPLPLDIADDDKQVGDGDKHDFRMHAASSTLMHLHSNLSASKKGASQCTESPTPSALSSPLITSLGVAGAPGSASSTGTSANSKGPQTQRASGQGHAAGTETRTGQGTGGNSI</sequence>
<dbReference type="Proteomes" id="UP000283269">
    <property type="component" value="Unassembled WGS sequence"/>
</dbReference>
<organism evidence="3 4">
    <name type="scientific">Psilocybe cyanescens</name>
    <dbReference type="NCBI Taxonomy" id="93625"/>
    <lineage>
        <taxon>Eukaryota</taxon>
        <taxon>Fungi</taxon>
        <taxon>Dikarya</taxon>
        <taxon>Basidiomycota</taxon>
        <taxon>Agaricomycotina</taxon>
        <taxon>Agaricomycetes</taxon>
        <taxon>Agaricomycetidae</taxon>
        <taxon>Agaricales</taxon>
        <taxon>Agaricineae</taxon>
        <taxon>Strophariaceae</taxon>
        <taxon>Psilocybe</taxon>
    </lineage>
</organism>
<evidence type="ECO:0000256" key="2">
    <source>
        <dbReference type="SAM" id="SignalP"/>
    </source>
</evidence>
<evidence type="ECO:0000256" key="1">
    <source>
        <dbReference type="SAM" id="MobiDB-lite"/>
    </source>
</evidence>
<keyword evidence="4" id="KW-1185">Reference proteome</keyword>
<proteinExistence type="predicted"/>
<keyword evidence="2" id="KW-0732">Signal</keyword>
<reference evidence="3 4" key="1">
    <citation type="journal article" date="2018" name="Evol. Lett.">
        <title>Horizontal gene cluster transfer increased hallucinogenic mushroom diversity.</title>
        <authorList>
            <person name="Reynolds H.T."/>
            <person name="Vijayakumar V."/>
            <person name="Gluck-Thaler E."/>
            <person name="Korotkin H.B."/>
            <person name="Matheny P.B."/>
            <person name="Slot J.C."/>
        </authorList>
    </citation>
    <scope>NUCLEOTIDE SEQUENCE [LARGE SCALE GENOMIC DNA]</scope>
    <source>
        <strain evidence="3 4">2631</strain>
    </source>
</reference>
<feature type="signal peptide" evidence="2">
    <location>
        <begin position="1"/>
        <end position="23"/>
    </location>
</feature>